<gene>
    <name evidence="2" type="ORF">SODALDRAFT_331030</name>
</gene>
<keyword evidence="1" id="KW-1133">Transmembrane helix</keyword>
<sequence length="125" mass="14218">MSEGAPKRPVNRPLIWYQVDEGRSGFLLLLLLVLFFCSLVLGPWSTVHLPETDRRTPSGWLGGLVVGSSLLCQILPCRSAAVIGESWDHWSGRRSVFFRLRRLRICGYQVANAEGYETKSRQQNW</sequence>
<dbReference type="RefSeq" id="XP_028469113.1">
    <property type="nucleotide sequence ID" value="XM_028611354.1"/>
</dbReference>
<dbReference type="Proteomes" id="UP000272025">
    <property type="component" value="Unassembled WGS sequence"/>
</dbReference>
<feature type="transmembrane region" description="Helical" evidence="1">
    <location>
        <begin position="26"/>
        <end position="47"/>
    </location>
</feature>
<organism evidence="2 3">
    <name type="scientific">Sodiomyces alkalinus (strain CBS 110278 / VKM F-3762 / F11)</name>
    <name type="common">Alkaliphilic filamentous fungus</name>
    <dbReference type="NCBI Taxonomy" id="1314773"/>
    <lineage>
        <taxon>Eukaryota</taxon>
        <taxon>Fungi</taxon>
        <taxon>Dikarya</taxon>
        <taxon>Ascomycota</taxon>
        <taxon>Pezizomycotina</taxon>
        <taxon>Sordariomycetes</taxon>
        <taxon>Hypocreomycetidae</taxon>
        <taxon>Glomerellales</taxon>
        <taxon>Plectosphaerellaceae</taxon>
        <taxon>Sodiomyces</taxon>
    </lineage>
</organism>
<dbReference type="GeneID" id="39579832"/>
<accession>A0A3N2Q3L3</accession>
<keyword evidence="3" id="KW-1185">Reference proteome</keyword>
<proteinExistence type="predicted"/>
<reference evidence="2 3" key="1">
    <citation type="journal article" date="2018" name="Mol. Ecol.">
        <title>The obligate alkalophilic soda-lake fungus Sodiomyces alkalinus has shifted to a protein diet.</title>
        <authorList>
            <person name="Grum-Grzhimaylo A.A."/>
            <person name="Falkoski D.L."/>
            <person name="van den Heuvel J."/>
            <person name="Valero-Jimenez C.A."/>
            <person name="Min B."/>
            <person name="Choi I.G."/>
            <person name="Lipzen A."/>
            <person name="Daum C.G."/>
            <person name="Aanen D.K."/>
            <person name="Tsang A."/>
            <person name="Henrissat B."/>
            <person name="Bilanenko E.N."/>
            <person name="de Vries R.P."/>
            <person name="van Kan J.A.L."/>
            <person name="Grigoriev I.V."/>
            <person name="Debets A.J.M."/>
        </authorList>
    </citation>
    <scope>NUCLEOTIDE SEQUENCE [LARGE SCALE GENOMIC DNA]</scope>
    <source>
        <strain evidence="2 3">F11</strain>
    </source>
</reference>
<protein>
    <submittedName>
        <fullName evidence="2">Uncharacterized protein</fullName>
    </submittedName>
</protein>
<dbReference type="AlphaFoldDB" id="A0A3N2Q3L3"/>
<evidence type="ECO:0000256" key="1">
    <source>
        <dbReference type="SAM" id="Phobius"/>
    </source>
</evidence>
<keyword evidence="1" id="KW-0472">Membrane</keyword>
<evidence type="ECO:0000313" key="2">
    <source>
        <dbReference type="EMBL" id="ROT41307.1"/>
    </source>
</evidence>
<dbReference type="EMBL" id="ML119052">
    <property type="protein sequence ID" value="ROT41307.1"/>
    <property type="molecule type" value="Genomic_DNA"/>
</dbReference>
<evidence type="ECO:0000313" key="3">
    <source>
        <dbReference type="Proteomes" id="UP000272025"/>
    </source>
</evidence>
<name>A0A3N2Q3L3_SODAK</name>
<keyword evidence="1" id="KW-0812">Transmembrane</keyword>